<dbReference type="Pfam" id="PF13076">
    <property type="entry name" value="Fur_reg_FbpA"/>
    <property type="match status" value="1"/>
</dbReference>
<comment type="caution">
    <text evidence="1">The sequence shown here is derived from an EMBL/GenBank/DDBJ whole genome shotgun (WGS) entry which is preliminary data.</text>
</comment>
<name>A0ABT6H180_9BACI</name>
<accession>A0ABT6H180</accession>
<dbReference type="EMBL" id="JARULN010000001">
    <property type="protein sequence ID" value="MDG5752919.1"/>
    <property type="molecule type" value="Genomic_DNA"/>
</dbReference>
<dbReference type="RefSeq" id="WP_124564012.1">
    <property type="nucleotide sequence ID" value="NZ_JARRRY010000001.1"/>
</dbReference>
<dbReference type="InterPro" id="IPR025072">
    <property type="entry name" value="Fur_reg_FbpA"/>
</dbReference>
<sequence length="53" mass="6452">MNILRKLIENQKRFYIEKLLEAGVYKNLDDHLYEKTLSELAQVYESYQSTKRK</sequence>
<gene>
    <name evidence="1" type="ORF">P6P90_02750</name>
</gene>
<evidence type="ECO:0000313" key="1">
    <source>
        <dbReference type="EMBL" id="MDG5752919.1"/>
    </source>
</evidence>
<proteinExistence type="predicted"/>
<protein>
    <submittedName>
        <fullName evidence="1">Fur-regulated basic protein FbpA</fullName>
    </submittedName>
</protein>
<evidence type="ECO:0000313" key="2">
    <source>
        <dbReference type="Proteomes" id="UP001218246"/>
    </source>
</evidence>
<dbReference type="Proteomes" id="UP001218246">
    <property type="component" value="Unassembled WGS sequence"/>
</dbReference>
<organism evidence="1 2">
    <name type="scientific">Ectobacillus antri</name>
    <dbReference type="NCBI Taxonomy" id="2486280"/>
    <lineage>
        <taxon>Bacteria</taxon>
        <taxon>Bacillati</taxon>
        <taxon>Bacillota</taxon>
        <taxon>Bacilli</taxon>
        <taxon>Bacillales</taxon>
        <taxon>Bacillaceae</taxon>
        <taxon>Ectobacillus</taxon>
    </lineage>
</organism>
<keyword evidence="2" id="KW-1185">Reference proteome</keyword>
<reference evidence="1 2" key="1">
    <citation type="submission" date="2023-04" db="EMBL/GenBank/DDBJ databases">
        <title>Ectobacillus antri isolated from activated sludge.</title>
        <authorList>
            <person name="Yan P."/>
            <person name="Liu X."/>
        </authorList>
    </citation>
    <scope>NUCLEOTIDE SEQUENCE [LARGE SCALE GENOMIC DNA]</scope>
    <source>
        <strain evidence="1 2">C18H</strain>
    </source>
</reference>